<sequence length="70" mass="7249">MLVAIGSVIVSIIAVVLGVAALNPLLHLGVAGAGLLYVVLVGYGIGLALEVDERRKAASVWLKALESRIR</sequence>
<dbReference type="EMBL" id="RCUV01000008">
    <property type="protein sequence ID" value="RLP71357.1"/>
    <property type="molecule type" value="Genomic_DNA"/>
</dbReference>
<evidence type="ECO:0000256" key="1">
    <source>
        <dbReference type="SAM" id="Phobius"/>
    </source>
</evidence>
<name>A0A3L6ZTY5_9MICO</name>
<accession>A0A3L6ZTY5</accession>
<dbReference type="Proteomes" id="UP000270299">
    <property type="component" value="Unassembled WGS sequence"/>
</dbReference>
<comment type="caution">
    <text evidence="2">The sequence shown here is derived from an EMBL/GenBank/DDBJ whole genome shotgun (WGS) entry which is preliminary data.</text>
</comment>
<keyword evidence="1" id="KW-0812">Transmembrane</keyword>
<evidence type="ECO:0000313" key="2">
    <source>
        <dbReference type="EMBL" id="RLP71357.1"/>
    </source>
</evidence>
<keyword evidence="1" id="KW-1133">Transmembrane helix</keyword>
<protein>
    <submittedName>
        <fullName evidence="2">Uncharacterized protein</fullName>
    </submittedName>
</protein>
<reference evidence="2 3" key="1">
    <citation type="submission" date="2018-10" db="EMBL/GenBank/DDBJ databases">
        <authorList>
            <person name="Li J."/>
        </authorList>
    </citation>
    <scope>NUCLEOTIDE SEQUENCE [LARGE SCALE GENOMIC DNA]</scope>
    <source>
        <strain evidence="2 3">CCTCC AB209002</strain>
    </source>
</reference>
<dbReference type="AlphaFoldDB" id="A0A3L6ZTY5"/>
<gene>
    <name evidence="2" type="ORF">D9V29_08365</name>
</gene>
<organism evidence="2 3">
    <name type="scientific">Mycetocola manganoxydans</name>
    <dbReference type="NCBI Taxonomy" id="699879"/>
    <lineage>
        <taxon>Bacteria</taxon>
        <taxon>Bacillati</taxon>
        <taxon>Actinomycetota</taxon>
        <taxon>Actinomycetes</taxon>
        <taxon>Micrococcales</taxon>
        <taxon>Microbacteriaceae</taxon>
        <taxon>Mycetocola</taxon>
    </lineage>
</organism>
<keyword evidence="3" id="KW-1185">Reference proteome</keyword>
<evidence type="ECO:0000313" key="3">
    <source>
        <dbReference type="Proteomes" id="UP000270299"/>
    </source>
</evidence>
<feature type="transmembrane region" description="Helical" evidence="1">
    <location>
        <begin position="28"/>
        <end position="49"/>
    </location>
</feature>
<keyword evidence="1" id="KW-0472">Membrane</keyword>
<proteinExistence type="predicted"/>